<gene>
    <name evidence="5" type="ORF">Goklo_028938</name>
</gene>
<dbReference type="CDD" id="cd08767">
    <property type="entry name" value="Cdt1_c"/>
    <property type="match status" value="1"/>
</dbReference>
<feature type="region of interest" description="Disordered" evidence="3">
    <location>
        <begin position="435"/>
        <end position="462"/>
    </location>
</feature>
<keyword evidence="2" id="KW-0131">Cell cycle</keyword>
<feature type="region of interest" description="Disordered" evidence="3">
    <location>
        <begin position="354"/>
        <end position="374"/>
    </location>
</feature>
<dbReference type="SUPFAM" id="SSF46785">
    <property type="entry name" value="Winged helix' DNA-binding domain"/>
    <property type="match status" value="1"/>
</dbReference>
<dbReference type="InterPro" id="IPR038090">
    <property type="entry name" value="Cdt1_C_WH_dom_sf"/>
</dbReference>
<feature type="region of interest" description="Disordered" evidence="3">
    <location>
        <begin position="59"/>
        <end position="132"/>
    </location>
</feature>
<dbReference type="GO" id="GO:0000278">
    <property type="term" value="P:mitotic cell cycle"/>
    <property type="evidence" value="ECO:0007669"/>
    <property type="project" value="TreeGrafter"/>
</dbReference>
<name>A0A7J8WDD2_9ROSI</name>
<dbReference type="GO" id="GO:0000076">
    <property type="term" value="P:DNA replication checkpoint signaling"/>
    <property type="evidence" value="ECO:0007669"/>
    <property type="project" value="TreeGrafter"/>
</dbReference>
<dbReference type="InterPro" id="IPR045173">
    <property type="entry name" value="Cdt1"/>
</dbReference>
<evidence type="ECO:0000313" key="5">
    <source>
        <dbReference type="EMBL" id="MBA0672933.1"/>
    </source>
</evidence>
<protein>
    <recommendedName>
        <fullName evidence="4">CDT1 Geminin-binding domain-containing protein</fullName>
    </recommendedName>
</protein>
<dbReference type="Gene3D" id="1.10.10.1420">
    <property type="entry name" value="DNA replication factor Cdt1, C-terminal WH domain"/>
    <property type="match status" value="1"/>
</dbReference>
<dbReference type="PANTHER" id="PTHR28637:SF1">
    <property type="entry name" value="DNA REPLICATION FACTOR CDT1"/>
    <property type="match status" value="1"/>
</dbReference>
<dbReference type="EMBL" id="JABFAB010246181">
    <property type="protein sequence ID" value="MBA0672933.1"/>
    <property type="molecule type" value="Genomic_DNA"/>
</dbReference>
<dbReference type="SMART" id="SM01075">
    <property type="entry name" value="CDT1"/>
    <property type="match status" value="1"/>
</dbReference>
<feature type="compositionally biased region" description="Polar residues" evidence="3">
    <location>
        <begin position="115"/>
        <end position="126"/>
    </location>
</feature>
<dbReference type="AlphaFoldDB" id="A0A7J8WDD2"/>
<evidence type="ECO:0000256" key="1">
    <source>
        <dbReference type="ARBA" id="ARBA00008356"/>
    </source>
</evidence>
<evidence type="ECO:0000256" key="2">
    <source>
        <dbReference type="ARBA" id="ARBA00023306"/>
    </source>
</evidence>
<dbReference type="CDD" id="cd08674">
    <property type="entry name" value="Cdt1_m"/>
    <property type="match status" value="1"/>
</dbReference>
<comment type="caution">
    <text evidence="5">The sequence shown here is derived from an EMBL/GenBank/DDBJ whole genome shotgun (WGS) entry which is preliminary data.</text>
</comment>
<feature type="compositionally biased region" description="Polar residues" evidence="3">
    <location>
        <begin position="362"/>
        <end position="373"/>
    </location>
</feature>
<dbReference type="GO" id="GO:0070182">
    <property type="term" value="F:DNA polymerase binding"/>
    <property type="evidence" value="ECO:0007669"/>
    <property type="project" value="TreeGrafter"/>
</dbReference>
<evidence type="ECO:0000259" key="4">
    <source>
        <dbReference type="SMART" id="SM01075"/>
    </source>
</evidence>
<feature type="domain" description="CDT1 Geminin-binding" evidence="4">
    <location>
        <begin position="133"/>
        <end position="286"/>
    </location>
</feature>
<dbReference type="InterPro" id="IPR014939">
    <property type="entry name" value="CDT1_Gemini-bd-like"/>
</dbReference>
<dbReference type="InterPro" id="IPR032054">
    <property type="entry name" value="Cdt1_C"/>
</dbReference>
<dbReference type="Pfam" id="PF08839">
    <property type="entry name" value="CDT1"/>
    <property type="match status" value="1"/>
</dbReference>
<dbReference type="GO" id="GO:0071163">
    <property type="term" value="P:DNA replication preinitiation complex assembly"/>
    <property type="evidence" value="ECO:0007669"/>
    <property type="project" value="InterPro"/>
</dbReference>
<reference evidence="5 6" key="1">
    <citation type="journal article" date="2019" name="Genome Biol. Evol.">
        <title>Insights into the evolution of the New World diploid cottons (Gossypium, subgenus Houzingenia) based on genome sequencing.</title>
        <authorList>
            <person name="Grover C.E."/>
            <person name="Arick M.A. 2nd"/>
            <person name="Thrash A."/>
            <person name="Conover J.L."/>
            <person name="Sanders W.S."/>
            <person name="Peterson D.G."/>
            <person name="Frelichowski J.E."/>
            <person name="Scheffler J.A."/>
            <person name="Scheffler B.E."/>
            <person name="Wendel J.F."/>
        </authorList>
    </citation>
    <scope>NUCLEOTIDE SEQUENCE [LARGE SCALE GENOMIC DNA]</scope>
    <source>
        <strain evidence="5">57</strain>
        <tissue evidence="5">Leaf</tissue>
    </source>
</reference>
<evidence type="ECO:0000313" key="6">
    <source>
        <dbReference type="Proteomes" id="UP000593573"/>
    </source>
</evidence>
<dbReference type="FunFam" id="1.10.10.1420:FF:000003">
    <property type="entry name" value="CDT1-like protein a chloroplastic"/>
    <property type="match status" value="1"/>
</dbReference>
<proteinExistence type="inferred from homology"/>
<dbReference type="GO" id="GO:0005634">
    <property type="term" value="C:nucleus"/>
    <property type="evidence" value="ECO:0007669"/>
    <property type="project" value="TreeGrafter"/>
</dbReference>
<dbReference type="InterPro" id="IPR036390">
    <property type="entry name" value="WH_DNA-bd_sf"/>
</dbReference>
<accession>A0A7J8WDD2</accession>
<dbReference type="Pfam" id="PF16679">
    <property type="entry name" value="CDT1_C"/>
    <property type="match status" value="1"/>
</dbReference>
<sequence length="697" mass="78929">MVSRQDKNPLIYTHLHFLRRKVHSQRSPLFLFLCKFSAMSSSDSLKSTPLKPKACLSLTSKSPVSKTPEKHSSQLPNRARNRGVALSIKEIRQVAQSRPKPPTDQTKSARKQILSWPNESPPSKTSGGRPDKLPEKYEMLCEFFNSLDSAIRLLRSKGSMPTFTNISPKIECLTDRRFTYCHLAQLKHVLPEAIEIKRMLVFDEKTSCMKPDLHVSIIMDAIDCGDNSKSETKNMKLRKVFRDRLADYIKAHPELGFKPISLRFASYKIKSWNFIVPYVKLYTLLRMVEKLLMKGPMIGSKQLQGDEIPEEDLPEPFNRSKKNIQKNMIKGPISLSSDASLTDTIMEQQSVAANDEVVQEEAQPQPSNHTKPNSKLALETLPGLVNDLQPVVASHVSRSFRKRFSLKTTSKVQEVVHRCSNFQGPEICADRSASSDETTFAPTPSPTKFISKPTTSKTHPKNCLPATPVKEFNPFKTEDESPIKAGCIQSTPVKLASTPARLMTATPTLQPQKRCYMSPDEVSATSSNKLVRRPPRTRSLKFDTPMKEEMDVDNTQEMAGKPVDNNKDDILSILPESLRHSIREKERKALEEQDPAISQAKQRQRMIACLPKLFNMIHYLFQSIKRSVITKEELMHKIIAGHCDIVDRGEVEEQLKLLQELAPEWIYEKMASAGDLLVCINKISSPESIRMRIQEAK</sequence>
<feature type="compositionally biased region" description="Polar residues" evidence="3">
    <location>
        <begin position="435"/>
        <end position="457"/>
    </location>
</feature>
<dbReference type="OrthoDB" id="341730at2759"/>
<keyword evidence="6" id="KW-1185">Reference proteome</keyword>
<comment type="similarity">
    <text evidence="1">Belongs to the Cdt1 family.</text>
</comment>
<evidence type="ECO:0000256" key="3">
    <source>
        <dbReference type="SAM" id="MobiDB-lite"/>
    </source>
</evidence>
<organism evidence="5 6">
    <name type="scientific">Gossypium klotzschianum</name>
    <dbReference type="NCBI Taxonomy" id="34286"/>
    <lineage>
        <taxon>Eukaryota</taxon>
        <taxon>Viridiplantae</taxon>
        <taxon>Streptophyta</taxon>
        <taxon>Embryophyta</taxon>
        <taxon>Tracheophyta</taxon>
        <taxon>Spermatophyta</taxon>
        <taxon>Magnoliopsida</taxon>
        <taxon>eudicotyledons</taxon>
        <taxon>Gunneridae</taxon>
        <taxon>Pentapetalae</taxon>
        <taxon>rosids</taxon>
        <taxon>malvids</taxon>
        <taxon>Malvales</taxon>
        <taxon>Malvaceae</taxon>
        <taxon>Malvoideae</taxon>
        <taxon>Gossypium</taxon>
    </lineage>
</organism>
<dbReference type="PANTHER" id="PTHR28637">
    <property type="entry name" value="DNA REPLICATION FACTOR CDT1"/>
    <property type="match status" value="1"/>
</dbReference>
<dbReference type="Proteomes" id="UP000593573">
    <property type="component" value="Unassembled WGS sequence"/>
</dbReference>
<dbReference type="GO" id="GO:0003677">
    <property type="term" value="F:DNA binding"/>
    <property type="evidence" value="ECO:0007669"/>
    <property type="project" value="InterPro"/>
</dbReference>
<dbReference type="GO" id="GO:0030174">
    <property type="term" value="P:regulation of DNA-templated DNA replication initiation"/>
    <property type="evidence" value="ECO:0007669"/>
    <property type="project" value="InterPro"/>
</dbReference>